<dbReference type="EMBL" id="JAGINW010000001">
    <property type="protein sequence ID" value="MBP2323305.1"/>
    <property type="molecule type" value="Genomic_DNA"/>
</dbReference>
<reference evidence="1 2" key="1">
    <citation type="submission" date="2021-03" db="EMBL/GenBank/DDBJ databases">
        <title>Sequencing the genomes of 1000 actinobacteria strains.</title>
        <authorList>
            <person name="Klenk H.-P."/>
        </authorList>
    </citation>
    <scope>NUCLEOTIDE SEQUENCE [LARGE SCALE GENOMIC DNA]</scope>
    <source>
        <strain evidence="1 2">DSM 46670</strain>
    </source>
</reference>
<evidence type="ECO:0008006" key="3">
    <source>
        <dbReference type="Google" id="ProtNLM"/>
    </source>
</evidence>
<accession>A0ABS4TFW8</accession>
<proteinExistence type="predicted"/>
<organism evidence="1 2">
    <name type="scientific">Kibdelosporangium banguiense</name>
    <dbReference type="NCBI Taxonomy" id="1365924"/>
    <lineage>
        <taxon>Bacteria</taxon>
        <taxon>Bacillati</taxon>
        <taxon>Actinomycetota</taxon>
        <taxon>Actinomycetes</taxon>
        <taxon>Pseudonocardiales</taxon>
        <taxon>Pseudonocardiaceae</taxon>
        <taxon>Kibdelosporangium</taxon>
    </lineage>
</organism>
<name>A0ABS4TFW8_9PSEU</name>
<comment type="caution">
    <text evidence="1">The sequence shown here is derived from an EMBL/GenBank/DDBJ whole genome shotgun (WGS) entry which is preliminary data.</text>
</comment>
<evidence type="ECO:0000313" key="2">
    <source>
        <dbReference type="Proteomes" id="UP001519332"/>
    </source>
</evidence>
<sequence>MDKKTGHLVRQAKDQGFQVERNKKNHYVIRTGAGDFVTVLASTPSDCRSWKNGVAALRRHGFADPDRKFR</sequence>
<dbReference type="RefSeq" id="WP_209639495.1">
    <property type="nucleotide sequence ID" value="NZ_JAGINW010000001.1"/>
</dbReference>
<protein>
    <recommendedName>
        <fullName evidence="3">Type II toxin-antitoxin system HicA family toxin</fullName>
    </recommendedName>
</protein>
<keyword evidence="2" id="KW-1185">Reference proteome</keyword>
<dbReference type="Proteomes" id="UP001519332">
    <property type="component" value="Unassembled WGS sequence"/>
</dbReference>
<evidence type="ECO:0000313" key="1">
    <source>
        <dbReference type="EMBL" id="MBP2323305.1"/>
    </source>
</evidence>
<gene>
    <name evidence="1" type="ORF">JOF56_003690</name>
</gene>